<feature type="chain" id="PRO_5026836488" description="thioredoxin-dependent peroxiredoxin" evidence="12">
    <location>
        <begin position="23"/>
        <end position="214"/>
    </location>
</feature>
<dbReference type="GO" id="GO:0005737">
    <property type="term" value="C:cytoplasm"/>
    <property type="evidence" value="ECO:0007669"/>
    <property type="project" value="TreeGrafter"/>
</dbReference>
<gene>
    <name evidence="14" type="ORF">SOIL9_38170</name>
</gene>
<evidence type="ECO:0000259" key="13">
    <source>
        <dbReference type="PROSITE" id="PS51352"/>
    </source>
</evidence>
<feature type="domain" description="Thioredoxin" evidence="13">
    <location>
        <begin position="49"/>
        <end position="212"/>
    </location>
</feature>
<reference evidence="14 15" key="1">
    <citation type="submission" date="2019-05" db="EMBL/GenBank/DDBJ databases">
        <authorList>
            <consortium name="Science for Life Laboratories"/>
        </authorList>
    </citation>
    <scope>NUCLEOTIDE SEQUENCE [LARGE SCALE GENOMIC DNA]</scope>
    <source>
        <strain evidence="14">Soil9</strain>
    </source>
</reference>
<dbReference type="GO" id="GO:0034599">
    <property type="term" value="P:cellular response to oxidative stress"/>
    <property type="evidence" value="ECO:0007669"/>
    <property type="project" value="TreeGrafter"/>
</dbReference>
<dbReference type="AlphaFoldDB" id="A0A6P2CZA6"/>
<dbReference type="PANTHER" id="PTHR42801">
    <property type="entry name" value="THIOREDOXIN-DEPENDENT PEROXIDE REDUCTASE"/>
    <property type="match status" value="1"/>
</dbReference>
<dbReference type="InterPro" id="IPR050924">
    <property type="entry name" value="Peroxiredoxin_BCP/PrxQ"/>
</dbReference>
<name>A0A6P2CZA6_9BACT</name>
<evidence type="ECO:0000256" key="12">
    <source>
        <dbReference type="SAM" id="SignalP"/>
    </source>
</evidence>
<evidence type="ECO:0000256" key="6">
    <source>
        <dbReference type="ARBA" id="ARBA00023157"/>
    </source>
</evidence>
<accession>A0A6P2CZA6</accession>
<protein>
    <recommendedName>
        <fullName evidence="2">thioredoxin-dependent peroxiredoxin</fullName>
        <ecNumber evidence="2">1.11.1.24</ecNumber>
    </recommendedName>
    <alternativeName>
        <fullName evidence="8">Thioredoxin peroxidase</fullName>
    </alternativeName>
    <alternativeName>
        <fullName evidence="10">Thioredoxin-dependent peroxiredoxin Bcp</fullName>
    </alternativeName>
</protein>
<keyword evidence="5" id="KW-0560">Oxidoreductase</keyword>
<dbReference type="SUPFAM" id="SSF52833">
    <property type="entry name" value="Thioredoxin-like"/>
    <property type="match status" value="1"/>
</dbReference>
<sequence>MRYLTAAGLFILLAVLSGCGSSSDLPAPMYGPPDLKAVAGRFHSKDSNRTVSGEQMPLQFVDTNGKEVDLTSFRGKSNVVLVVVKGMPRYPGGLFCPGCLAQVNALTANHDEFKKRNAEILMVFPGPKDKLPQFLHDGKVDGEGGNPSVPFALLLDTDLKTVNALGIQGDLAKPSTYILDKKGNAVFAFVGEDTTDRPSVKSLLDRLDKLNGKK</sequence>
<keyword evidence="7" id="KW-0676">Redox-active center</keyword>
<evidence type="ECO:0000256" key="11">
    <source>
        <dbReference type="ARBA" id="ARBA00049091"/>
    </source>
</evidence>
<keyword evidence="3" id="KW-0575">Peroxidase</keyword>
<dbReference type="EC" id="1.11.1.24" evidence="2"/>
<evidence type="ECO:0000256" key="10">
    <source>
        <dbReference type="ARBA" id="ARBA00042639"/>
    </source>
</evidence>
<dbReference type="RefSeq" id="WP_162668547.1">
    <property type="nucleotide sequence ID" value="NZ_LR593886.1"/>
</dbReference>
<dbReference type="Proteomes" id="UP000464178">
    <property type="component" value="Chromosome"/>
</dbReference>
<dbReference type="PANTHER" id="PTHR42801:SF4">
    <property type="entry name" value="AHPC_TSA FAMILY PROTEIN"/>
    <property type="match status" value="1"/>
</dbReference>
<keyword evidence="6" id="KW-1015">Disulfide bond</keyword>
<evidence type="ECO:0000256" key="8">
    <source>
        <dbReference type="ARBA" id="ARBA00032824"/>
    </source>
</evidence>
<dbReference type="KEGG" id="gms:SOIL9_38170"/>
<dbReference type="PROSITE" id="PS51352">
    <property type="entry name" value="THIOREDOXIN_2"/>
    <property type="match status" value="1"/>
</dbReference>
<evidence type="ECO:0000256" key="7">
    <source>
        <dbReference type="ARBA" id="ARBA00023284"/>
    </source>
</evidence>
<comment type="function">
    <text evidence="1">Thiol-specific peroxidase that catalyzes the reduction of hydrogen peroxide and organic hydroperoxides to water and alcohols, respectively. Plays a role in cell protection against oxidative stress by detoxifying peroxides and as sensor of hydrogen peroxide-mediated signaling events.</text>
</comment>
<dbReference type="InterPro" id="IPR000866">
    <property type="entry name" value="AhpC/TSA"/>
</dbReference>
<dbReference type="EMBL" id="LR593886">
    <property type="protein sequence ID" value="VTR93897.1"/>
    <property type="molecule type" value="Genomic_DNA"/>
</dbReference>
<keyword evidence="4" id="KW-0049">Antioxidant</keyword>
<dbReference type="InterPro" id="IPR036249">
    <property type="entry name" value="Thioredoxin-like_sf"/>
</dbReference>
<proteinExistence type="inferred from homology"/>
<evidence type="ECO:0000256" key="1">
    <source>
        <dbReference type="ARBA" id="ARBA00003330"/>
    </source>
</evidence>
<keyword evidence="12" id="KW-0732">Signal</keyword>
<comment type="similarity">
    <text evidence="9">Belongs to the peroxiredoxin family. BCP/PrxQ subfamily.</text>
</comment>
<dbReference type="InterPro" id="IPR013766">
    <property type="entry name" value="Thioredoxin_domain"/>
</dbReference>
<dbReference type="PROSITE" id="PS51257">
    <property type="entry name" value="PROKAR_LIPOPROTEIN"/>
    <property type="match status" value="1"/>
</dbReference>
<dbReference type="GO" id="GO:0045454">
    <property type="term" value="P:cell redox homeostasis"/>
    <property type="evidence" value="ECO:0007669"/>
    <property type="project" value="TreeGrafter"/>
</dbReference>
<feature type="signal peptide" evidence="12">
    <location>
        <begin position="1"/>
        <end position="22"/>
    </location>
</feature>
<dbReference type="GO" id="GO:0008379">
    <property type="term" value="F:thioredoxin peroxidase activity"/>
    <property type="evidence" value="ECO:0007669"/>
    <property type="project" value="TreeGrafter"/>
</dbReference>
<keyword evidence="15" id="KW-1185">Reference proteome</keyword>
<evidence type="ECO:0000256" key="9">
    <source>
        <dbReference type="ARBA" id="ARBA00038489"/>
    </source>
</evidence>
<organism evidence="14 15">
    <name type="scientific">Gemmata massiliana</name>
    <dbReference type="NCBI Taxonomy" id="1210884"/>
    <lineage>
        <taxon>Bacteria</taxon>
        <taxon>Pseudomonadati</taxon>
        <taxon>Planctomycetota</taxon>
        <taxon>Planctomycetia</taxon>
        <taxon>Gemmatales</taxon>
        <taxon>Gemmataceae</taxon>
        <taxon>Gemmata</taxon>
    </lineage>
</organism>
<evidence type="ECO:0000313" key="14">
    <source>
        <dbReference type="EMBL" id="VTR93897.1"/>
    </source>
</evidence>
<evidence type="ECO:0000256" key="3">
    <source>
        <dbReference type="ARBA" id="ARBA00022559"/>
    </source>
</evidence>
<evidence type="ECO:0000256" key="5">
    <source>
        <dbReference type="ARBA" id="ARBA00023002"/>
    </source>
</evidence>
<dbReference type="Pfam" id="PF00578">
    <property type="entry name" value="AhpC-TSA"/>
    <property type="match status" value="1"/>
</dbReference>
<evidence type="ECO:0000256" key="4">
    <source>
        <dbReference type="ARBA" id="ARBA00022862"/>
    </source>
</evidence>
<comment type="catalytic activity">
    <reaction evidence="11">
        <text>a hydroperoxide + [thioredoxin]-dithiol = an alcohol + [thioredoxin]-disulfide + H2O</text>
        <dbReference type="Rhea" id="RHEA:62620"/>
        <dbReference type="Rhea" id="RHEA-COMP:10698"/>
        <dbReference type="Rhea" id="RHEA-COMP:10700"/>
        <dbReference type="ChEBI" id="CHEBI:15377"/>
        <dbReference type="ChEBI" id="CHEBI:29950"/>
        <dbReference type="ChEBI" id="CHEBI:30879"/>
        <dbReference type="ChEBI" id="CHEBI:35924"/>
        <dbReference type="ChEBI" id="CHEBI:50058"/>
        <dbReference type="EC" id="1.11.1.24"/>
    </reaction>
</comment>
<evidence type="ECO:0000256" key="2">
    <source>
        <dbReference type="ARBA" id="ARBA00013017"/>
    </source>
</evidence>
<evidence type="ECO:0000313" key="15">
    <source>
        <dbReference type="Proteomes" id="UP000464178"/>
    </source>
</evidence>
<dbReference type="Gene3D" id="3.40.30.10">
    <property type="entry name" value="Glutaredoxin"/>
    <property type="match status" value="1"/>
</dbReference>